<feature type="domain" description="U1-type" evidence="2">
    <location>
        <begin position="265"/>
        <end position="298"/>
    </location>
</feature>
<dbReference type="Proteomes" id="UP001219518">
    <property type="component" value="Unassembled WGS sequence"/>
</dbReference>
<dbReference type="GO" id="GO:0003676">
    <property type="term" value="F:nucleic acid binding"/>
    <property type="evidence" value="ECO:0007669"/>
    <property type="project" value="InterPro"/>
</dbReference>
<feature type="compositionally biased region" description="Polar residues" evidence="1">
    <location>
        <begin position="18"/>
        <end position="31"/>
    </location>
</feature>
<accession>A0AAE1H1E4</accession>
<feature type="region of interest" description="Disordered" evidence="1">
    <location>
        <begin position="584"/>
        <end position="608"/>
    </location>
</feature>
<gene>
    <name evidence="3" type="ORF">KUF71_022461</name>
</gene>
<dbReference type="EMBL" id="JAHWGI010000307">
    <property type="protein sequence ID" value="KAK3913007.1"/>
    <property type="molecule type" value="Genomic_DNA"/>
</dbReference>
<proteinExistence type="predicted"/>
<feature type="region of interest" description="Disordered" evidence="1">
    <location>
        <begin position="1"/>
        <end position="82"/>
    </location>
</feature>
<evidence type="ECO:0000313" key="3">
    <source>
        <dbReference type="EMBL" id="KAK3913007.1"/>
    </source>
</evidence>
<evidence type="ECO:0000259" key="2">
    <source>
        <dbReference type="SMART" id="SM00451"/>
    </source>
</evidence>
<comment type="caution">
    <text evidence="3">The sequence shown here is derived from an EMBL/GenBank/DDBJ whole genome shotgun (WGS) entry which is preliminary data.</text>
</comment>
<feature type="domain" description="U1-type" evidence="2">
    <location>
        <begin position="1047"/>
        <end position="1080"/>
    </location>
</feature>
<evidence type="ECO:0000313" key="4">
    <source>
        <dbReference type="Proteomes" id="UP001219518"/>
    </source>
</evidence>
<protein>
    <submittedName>
        <fullName evidence="3">Glutamate 5-kinase</fullName>
    </submittedName>
</protein>
<dbReference type="GO" id="GO:0008270">
    <property type="term" value="F:zinc ion binding"/>
    <property type="evidence" value="ECO:0007669"/>
    <property type="project" value="InterPro"/>
</dbReference>
<evidence type="ECO:0000256" key="1">
    <source>
        <dbReference type="SAM" id="MobiDB-lite"/>
    </source>
</evidence>
<dbReference type="InterPro" id="IPR003604">
    <property type="entry name" value="Matrin/U1-like-C_Znf_C2H2"/>
</dbReference>
<sequence length="1084" mass="123316">MGNSRSHNSVWEYEDQPFDQQTISHGSNRNAEPSGFKKTHRENGPERRKTASRSRHHEVVDVNTGDEETSFPSSSSPMLRSNPLERVAPMEKSPEVDFCLVCCKYFLEGLSCHGSSLNHKTIRDNLLNRMYPFSCRECPMRFQFKQEFTNFHKCLGPSREFHPLCCFLCLLPFNNSIQWRAHMLSKEHEQKEKLVKDIAQREHFVAKKLKFCAVSTQTDDDVLLNNLISGTSSQEQLVAKKFKFSAVSTQTDIDVSLNNLTNGTSGQYFCSPCSVNVPKANVITHEQGRYHKKSCESWVSNFSTKSFENRKPQESSNPVFPSKECITDLNKDKDKVYSSLSRAAIEMYIHLERDFIYQEKGQKEYKCALCSPSSSHSLLGIFNHAISIQHRHKTQWLSVQTQDLRRDKISALMNIKSFKSEISNQISLSDISELIELFNALEKEKSELIHRKCHDDAKSMHDSSSVQPTKTTGCHQTTKITSEMKSLFEINSGKKDSDVKKDVTHSLAYPLQEFNNLNVVPNDQDTSITRALNGDSNSQNCSKILDKDEGSRCETSTYSSGLKDFSEIVLGNPVLEHPEDGKEMIHQPKEPHSCPNEPNAASDYPKNNMKGTEEDVLETLQEYFMIDQMTMTKPTKHKPISIFMCNFCGSPTCIMQNMLPHILSKNHRKIMQNQSLNQLERKLEILTFLRQVRDKSKLLKSMGLNELESTMKEMKELIALGQKRVDEIFDEYFPSLPIAQESVKSVTEKSDYDKEYCVGDTIVIGNSNLLSLQEEVVQACEGKEIDDFEYECETCGVVIEIFNNDVDLSMDMHIQNDPQHQLASAVPVERDAQKMSEMSKSCMVEKVSMSTKSKTSVQEKVSKFAKSKTSVIEEILQLEQKFVDSKPNGVHCMLCSVHVKRSLAVHHFLSKKHMTDRWASSYSDDDLQEKCKILSSLKKCNYAVSMLTSAISRIKQYLSNRLKQTSSGSPHQEQNSSVGTEIPNAVIPSAQVQRNVTLPLTQVFCPTCKVNLTAFNKETRRQHTESCQKALFQNLSLAQSAKLSNNARYFFCDICKRLMDFHSQKGHLSGQQHKAKVAQQKKVH</sequence>
<reference evidence="3" key="2">
    <citation type="journal article" date="2023" name="BMC Genomics">
        <title>Pest status, molecular evolution, and epigenetic factors derived from the genome assembly of Frankliniella fusca, a thysanopteran phytovirus vector.</title>
        <authorList>
            <person name="Catto M.A."/>
            <person name="Labadie P.E."/>
            <person name="Jacobson A.L."/>
            <person name="Kennedy G.G."/>
            <person name="Srinivasan R."/>
            <person name="Hunt B.G."/>
        </authorList>
    </citation>
    <scope>NUCLEOTIDE SEQUENCE</scope>
    <source>
        <strain evidence="3">PL_HMW_Pooled</strain>
    </source>
</reference>
<feature type="compositionally biased region" description="Low complexity" evidence="1">
    <location>
        <begin position="70"/>
        <end position="82"/>
    </location>
</feature>
<feature type="domain" description="U1-type" evidence="2">
    <location>
        <begin position="161"/>
        <end position="195"/>
    </location>
</feature>
<dbReference type="SMART" id="SM00451">
    <property type="entry name" value="ZnF_U1"/>
    <property type="match status" value="3"/>
</dbReference>
<organism evidence="3 4">
    <name type="scientific">Frankliniella fusca</name>
    <dbReference type="NCBI Taxonomy" id="407009"/>
    <lineage>
        <taxon>Eukaryota</taxon>
        <taxon>Metazoa</taxon>
        <taxon>Ecdysozoa</taxon>
        <taxon>Arthropoda</taxon>
        <taxon>Hexapoda</taxon>
        <taxon>Insecta</taxon>
        <taxon>Pterygota</taxon>
        <taxon>Neoptera</taxon>
        <taxon>Paraneoptera</taxon>
        <taxon>Thysanoptera</taxon>
        <taxon>Terebrantia</taxon>
        <taxon>Thripoidea</taxon>
        <taxon>Thripidae</taxon>
        <taxon>Frankliniella</taxon>
    </lineage>
</organism>
<reference evidence="3" key="1">
    <citation type="submission" date="2021-07" db="EMBL/GenBank/DDBJ databases">
        <authorList>
            <person name="Catto M.A."/>
            <person name="Jacobson A."/>
            <person name="Kennedy G."/>
            <person name="Labadie P."/>
            <person name="Hunt B.G."/>
            <person name="Srinivasan R."/>
        </authorList>
    </citation>
    <scope>NUCLEOTIDE SEQUENCE</scope>
    <source>
        <strain evidence="3">PL_HMW_Pooled</strain>
        <tissue evidence="3">Head</tissue>
    </source>
</reference>
<dbReference type="AlphaFoldDB" id="A0AAE1H1E4"/>
<keyword evidence="4" id="KW-1185">Reference proteome</keyword>
<name>A0AAE1H1E4_9NEOP</name>